<dbReference type="PRINTS" id="PR00039">
    <property type="entry name" value="HTHLYSR"/>
</dbReference>
<feature type="domain" description="HTH lysR-type" evidence="5">
    <location>
        <begin position="7"/>
        <end position="64"/>
    </location>
</feature>
<protein>
    <submittedName>
        <fullName evidence="6">LysR family transcriptional regulator</fullName>
    </submittedName>
</protein>
<evidence type="ECO:0000256" key="4">
    <source>
        <dbReference type="ARBA" id="ARBA00023163"/>
    </source>
</evidence>
<sequence>MNRFPMFSPQLLVTFVAVCEGSSFTRAAERVNLSQSTVSQQIRRLEELLGKALFDRDSHQVQLTEEGVKLLSYARRIIALNEEAHDALTGPWRDGVLRLGMPEDFTVPTAELLAAFKREHPHLRLDVTSGLSADLHHAYRQEELDLILVKQRRSHLPRAARPEPLSWLDSEAHPAFGQSPVPLAVFPVNGLYREELFQALDSLGIRWRVSYSSSSLAALAAASAAGLGVSLLPTGCRLPSHRVLGDKEGLPPVDDFELALFYRDNSPSFAVDLAERLVVFCDLKR</sequence>
<dbReference type="InterPro" id="IPR036390">
    <property type="entry name" value="WH_DNA-bd_sf"/>
</dbReference>
<comment type="caution">
    <text evidence="6">The sequence shown here is derived from an EMBL/GenBank/DDBJ whole genome shotgun (WGS) entry which is preliminary data.</text>
</comment>
<evidence type="ECO:0000313" key="6">
    <source>
        <dbReference type="EMBL" id="MDI7924765.1"/>
    </source>
</evidence>
<proteinExistence type="inferred from homology"/>
<dbReference type="Pfam" id="PF03466">
    <property type="entry name" value="LysR_substrate"/>
    <property type="match status" value="1"/>
</dbReference>
<dbReference type="FunFam" id="1.10.10.10:FF:000001">
    <property type="entry name" value="LysR family transcriptional regulator"/>
    <property type="match status" value="1"/>
</dbReference>
<dbReference type="Gene3D" id="1.10.10.10">
    <property type="entry name" value="Winged helix-like DNA-binding domain superfamily/Winged helix DNA-binding domain"/>
    <property type="match status" value="1"/>
</dbReference>
<evidence type="ECO:0000259" key="5">
    <source>
        <dbReference type="PROSITE" id="PS50931"/>
    </source>
</evidence>
<dbReference type="InterPro" id="IPR005119">
    <property type="entry name" value="LysR_subst-bd"/>
</dbReference>
<dbReference type="SUPFAM" id="SSF53850">
    <property type="entry name" value="Periplasmic binding protein-like II"/>
    <property type="match status" value="1"/>
</dbReference>
<organism evidence="6 7">
    <name type="scientific">Ferirhizobium litorale</name>
    <dbReference type="NCBI Taxonomy" id="2927786"/>
    <lineage>
        <taxon>Bacteria</taxon>
        <taxon>Pseudomonadati</taxon>
        <taxon>Pseudomonadota</taxon>
        <taxon>Alphaproteobacteria</taxon>
        <taxon>Hyphomicrobiales</taxon>
        <taxon>Rhizobiaceae</taxon>
        <taxon>Ferirhizobium</taxon>
    </lineage>
</organism>
<evidence type="ECO:0000256" key="1">
    <source>
        <dbReference type="ARBA" id="ARBA00009437"/>
    </source>
</evidence>
<keyword evidence="4" id="KW-0804">Transcription</keyword>
<dbReference type="InterPro" id="IPR036388">
    <property type="entry name" value="WH-like_DNA-bd_sf"/>
</dbReference>
<dbReference type="PROSITE" id="PS50931">
    <property type="entry name" value="HTH_LYSR"/>
    <property type="match status" value="1"/>
</dbReference>
<dbReference type="EMBL" id="JALDYZ010000018">
    <property type="protein sequence ID" value="MDI7924765.1"/>
    <property type="molecule type" value="Genomic_DNA"/>
</dbReference>
<gene>
    <name evidence="6" type="ORF">MRS75_22135</name>
</gene>
<dbReference type="Proteomes" id="UP001161580">
    <property type="component" value="Unassembled WGS sequence"/>
</dbReference>
<dbReference type="Pfam" id="PF00126">
    <property type="entry name" value="HTH_1"/>
    <property type="match status" value="1"/>
</dbReference>
<dbReference type="Gene3D" id="3.40.190.10">
    <property type="entry name" value="Periplasmic binding protein-like II"/>
    <property type="match status" value="2"/>
</dbReference>
<keyword evidence="2" id="KW-0805">Transcription regulation</keyword>
<dbReference type="GO" id="GO:0003677">
    <property type="term" value="F:DNA binding"/>
    <property type="evidence" value="ECO:0007669"/>
    <property type="project" value="UniProtKB-KW"/>
</dbReference>
<evidence type="ECO:0000256" key="3">
    <source>
        <dbReference type="ARBA" id="ARBA00023125"/>
    </source>
</evidence>
<dbReference type="GO" id="GO:0003700">
    <property type="term" value="F:DNA-binding transcription factor activity"/>
    <property type="evidence" value="ECO:0007669"/>
    <property type="project" value="InterPro"/>
</dbReference>
<keyword evidence="3" id="KW-0238">DNA-binding</keyword>
<dbReference type="RefSeq" id="WP_311788812.1">
    <property type="nucleotide sequence ID" value="NZ_JALDYY010000019.1"/>
</dbReference>
<dbReference type="AlphaFoldDB" id="A0AAE3QIV7"/>
<evidence type="ECO:0000313" key="7">
    <source>
        <dbReference type="Proteomes" id="UP001161580"/>
    </source>
</evidence>
<dbReference type="InterPro" id="IPR050176">
    <property type="entry name" value="LTTR"/>
</dbReference>
<name>A0AAE3QIV7_9HYPH</name>
<reference evidence="6" key="1">
    <citation type="submission" date="2022-03" db="EMBL/GenBank/DDBJ databases">
        <title>Fererhizobium litorale gen. nov., sp. nov., isolated from sandy sediments of the Sea of Japan seashore.</title>
        <authorList>
            <person name="Romanenko L."/>
            <person name="Kurilenko V."/>
            <person name="Otstavnykh N."/>
            <person name="Svetashev V."/>
            <person name="Tekutyeva L."/>
            <person name="Isaeva M."/>
            <person name="Mikhailov V."/>
        </authorList>
    </citation>
    <scope>NUCLEOTIDE SEQUENCE</scope>
    <source>
        <strain evidence="6">KMM 9576</strain>
    </source>
</reference>
<evidence type="ECO:0000256" key="2">
    <source>
        <dbReference type="ARBA" id="ARBA00023015"/>
    </source>
</evidence>
<dbReference type="PANTHER" id="PTHR30579">
    <property type="entry name" value="TRANSCRIPTIONAL REGULATOR"/>
    <property type="match status" value="1"/>
</dbReference>
<keyword evidence="7" id="KW-1185">Reference proteome</keyword>
<dbReference type="InterPro" id="IPR000847">
    <property type="entry name" value="LysR_HTH_N"/>
</dbReference>
<comment type="similarity">
    <text evidence="1">Belongs to the LysR transcriptional regulatory family.</text>
</comment>
<dbReference type="SUPFAM" id="SSF46785">
    <property type="entry name" value="Winged helix' DNA-binding domain"/>
    <property type="match status" value="1"/>
</dbReference>
<dbReference type="PANTHER" id="PTHR30579:SF7">
    <property type="entry name" value="HTH-TYPE TRANSCRIPTIONAL REGULATOR LRHA-RELATED"/>
    <property type="match status" value="1"/>
</dbReference>
<accession>A0AAE3QIV7</accession>